<dbReference type="InterPro" id="IPR036388">
    <property type="entry name" value="WH-like_DNA-bd_sf"/>
</dbReference>
<dbReference type="Proteomes" id="UP000260814">
    <property type="component" value="Unassembled WGS sequence"/>
</dbReference>
<organism evidence="1 2">
    <name type="scientific">Phocaeicola plebeius</name>
    <dbReference type="NCBI Taxonomy" id="310297"/>
    <lineage>
        <taxon>Bacteria</taxon>
        <taxon>Pseudomonadati</taxon>
        <taxon>Bacteroidota</taxon>
        <taxon>Bacteroidia</taxon>
        <taxon>Bacteroidales</taxon>
        <taxon>Bacteroidaceae</taxon>
        <taxon>Phocaeicola</taxon>
    </lineage>
</organism>
<comment type="caution">
    <text evidence="1">The sequence shown here is derived from an EMBL/GenBank/DDBJ whole genome shotgun (WGS) entry which is preliminary data.</text>
</comment>
<dbReference type="AlphaFoldDB" id="A0A3E4Z3K4"/>
<name>A0A3E4Z3K4_9BACT</name>
<dbReference type="InterPro" id="IPR003647">
    <property type="entry name" value="Intron_nuc_1_rpt"/>
</dbReference>
<reference evidence="1 2" key="1">
    <citation type="submission" date="2018-08" db="EMBL/GenBank/DDBJ databases">
        <title>A genome reference for cultivated species of the human gut microbiota.</title>
        <authorList>
            <person name="Zou Y."/>
            <person name="Xue W."/>
            <person name="Luo G."/>
        </authorList>
    </citation>
    <scope>NUCLEOTIDE SEQUENCE [LARGE SCALE GENOMIC DNA]</scope>
    <source>
        <strain evidence="1 2">OM06-2</strain>
    </source>
</reference>
<accession>A0A3E4Z3K4</accession>
<dbReference type="EMBL" id="QSTW01000043">
    <property type="protein sequence ID" value="RGM84431.1"/>
    <property type="molecule type" value="Genomic_DNA"/>
</dbReference>
<dbReference type="RefSeq" id="WP_117703062.1">
    <property type="nucleotide sequence ID" value="NZ_QSTW01000043.1"/>
</dbReference>
<dbReference type="SMART" id="SM00497">
    <property type="entry name" value="IENR1"/>
    <property type="match status" value="1"/>
</dbReference>
<sequence length="207" mass="23882">MLTNSQYKIGSNHPVVAVNPDGTVAGYFDFIRDAAIKSGVSRHSISFSCRKGTACKGFRWYYEEDFRKIYEEQRMDELKFTPDPNHEIGTGHFRKGHKLNNCFHKWSKERQERRRQLSRENCLKLINNPDSNFGPHRKSPPGICKKVIALETGEVYYSVAECARKNGVGLSALFASLRRGTRCGGKKYMFYSVYEEVNKRLKEKEVI</sequence>
<gene>
    <name evidence="1" type="ORF">DXB87_17155</name>
</gene>
<dbReference type="Gene3D" id="1.10.10.10">
    <property type="entry name" value="Winged helix-like DNA-binding domain superfamily/Winged helix DNA-binding domain"/>
    <property type="match status" value="1"/>
</dbReference>
<protein>
    <recommendedName>
        <fullName evidence="3">Nuclease-associated modular DNA-binding 1 domain-containing protein</fullName>
    </recommendedName>
</protein>
<proteinExistence type="predicted"/>
<evidence type="ECO:0000313" key="2">
    <source>
        <dbReference type="Proteomes" id="UP000260814"/>
    </source>
</evidence>
<evidence type="ECO:0000313" key="1">
    <source>
        <dbReference type="EMBL" id="RGM84431.1"/>
    </source>
</evidence>
<evidence type="ECO:0008006" key="3">
    <source>
        <dbReference type="Google" id="ProtNLM"/>
    </source>
</evidence>